<name>A0ABU6QUP6_9FABA</name>
<protein>
    <submittedName>
        <fullName evidence="1">Uncharacterized protein</fullName>
    </submittedName>
</protein>
<evidence type="ECO:0000313" key="2">
    <source>
        <dbReference type="Proteomes" id="UP001341840"/>
    </source>
</evidence>
<comment type="caution">
    <text evidence="1">The sequence shown here is derived from an EMBL/GenBank/DDBJ whole genome shotgun (WGS) entry which is preliminary data.</text>
</comment>
<keyword evidence="2" id="KW-1185">Reference proteome</keyword>
<evidence type="ECO:0000313" key="1">
    <source>
        <dbReference type="EMBL" id="MED6115095.1"/>
    </source>
</evidence>
<proteinExistence type="predicted"/>
<dbReference type="EMBL" id="JASCZI010001507">
    <property type="protein sequence ID" value="MED6115095.1"/>
    <property type="molecule type" value="Genomic_DNA"/>
</dbReference>
<dbReference type="Proteomes" id="UP001341840">
    <property type="component" value="Unassembled WGS sequence"/>
</dbReference>
<sequence>MQVYAARLLCIGRYDELRAKKEACQKREENLESRVVELCGQKKEAETSKEDHGYEMLLVGFARAKKQAELFFPEVKFDKLDPIKVVHNGALVDDDEVGIEGGDDHDPEV</sequence>
<organism evidence="1 2">
    <name type="scientific">Stylosanthes scabra</name>
    <dbReference type="NCBI Taxonomy" id="79078"/>
    <lineage>
        <taxon>Eukaryota</taxon>
        <taxon>Viridiplantae</taxon>
        <taxon>Streptophyta</taxon>
        <taxon>Embryophyta</taxon>
        <taxon>Tracheophyta</taxon>
        <taxon>Spermatophyta</taxon>
        <taxon>Magnoliopsida</taxon>
        <taxon>eudicotyledons</taxon>
        <taxon>Gunneridae</taxon>
        <taxon>Pentapetalae</taxon>
        <taxon>rosids</taxon>
        <taxon>fabids</taxon>
        <taxon>Fabales</taxon>
        <taxon>Fabaceae</taxon>
        <taxon>Papilionoideae</taxon>
        <taxon>50 kb inversion clade</taxon>
        <taxon>dalbergioids sensu lato</taxon>
        <taxon>Dalbergieae</taxon>
        <taxon>Pterocarpus clade</taxon>
        <taxon>Stylosanthes</taxon>
    </lineage>
</organism>
<gene>
    <name evidence="1" type="ORF">PIB30_086881</name>
</gene>
<reference evidence="1 2" key="1">
    <citation type="journal article" date="2023" name="Plants (Basel)">
        <title>Bridging the Gap: Combining Genomics and Transcriptomics Approaches to Understand Stylosanthes scabra, an Orphan Legume from the Brazilian Caatinga.</title>
        <authorList>
            <person name="Ferreira-Neto J.R.C."/>
            <person name="da Silva M.D."/>
            <person name="Binneck E."/>
            <person name="de Melo N.F."/>
            <person name="da Silva R.H."/>
            <person name="de Melo A.L.T.M."/>
            <person name="Pandolfi V."/>
            <person name="Bustamante F.O."/>
            <person name="Brasileiro-Vidal A.C."/>
            <person name="Benko-Iseppon A.M."/>
        </authorList>
    </citation>
    <scope>NUCLEOTIDE SEQUENCE [LARGE SCALE GENOMIC DNA]</scope>
    <source>
        <tissue evidence="1">Leaves</tissue>
    </source>
</reference>
<accession>A0ABU6QUP6</accession>